<evidence type="ECO:0000313" key="2">
    <source>
        <dbReference type="Proteomes" id="UP000319732"/>
    </source>
</evidence>
<dbReference type="AlphaFoldDB" id="A0A545TND0"/>
<comment type="caution">
    <text evidence="1">The sequence shown here is derived from an EMBL/GenBank/DDBJ whole genome shotgun (WGS) entry which is preliminary data.</text>
</comment>
<evidence type="ECO:0000313" key="1">
    <source>
        <dbReference type="EMBL" id="TQV78688.1"/>
    </source>
</evidence>
<dbReference type="EMBL" id="VHSG01000012">
    <property type="protein sequence ID" value="TQV78688.1"/>
    <property type="molecule type" value="Genomic_DNA"/>
</dbReference>
<dbReference type="RefSeq" id="WP_142904465.1">
    <property type="nucleotide sequence ID" value="NZ_ML660093.1"/>
</dbReference>
<keyword evidence="2" id="KW-1185">Reference proteome</keyword>
<proteinExistence type="predicted"/>
<accession>A0A545TND0</accession>
<gene>
    <name evidence="1" type="ORF">FKG94_11705</name>
</gene>
<sequence>MHNGFNLYGGKYIFKRSVNYTRVTGFNASPAPGFAGEGMDADVCRQIGYLDGTFSIDGVGFIPGRDHVAGTRKKRMQGVCCGISTAWMAAFLGGNADATNHGSFGDFFQVMRFQGAYGKFYGDRPWHQETLLNSFGLGPLTATQMTFSQSANIPFQRFALRSRWVGYVFTCEHVIAIGKARDSNFFIMDPNAGLFEYTRQDQFRADLGEYLAAIWSETHDVFTAPSMDIYFYHKAFDLI</sequence>
<dbReference type="OrthoDB" id="7056988at2"/>
<organism evidence="1 2">
    <name type="scientific">Exilibacterium tricleocarpae</name>
    <dbReference type="NCBI Taxonomy" id="2591008"/>
    <lineage>
        <taxon>Bacteria</taxon>
        <taxon>Pseudomonadati</taxon>
        <taxon>Pseudomonadota</taxon>
        <taxon>Gammaproteobacteria</taxon>
        <taxon>Cellvibrionales</taxon>
        <taxon>Cellvibrionaceae</taxon>
        <taxon>Exilibacterium</taxon>
    </lineage>
</organism>
<reference evidence="1 2" key="1">
    <citation type="submission" date="2019-06" db="EMBL/GenBank/DDBJ databases">
        <title>Whole genome sequence for Cellvibrionaceae sp. R142.</title>
        <authorList>
            <person name="Wang G."/>
        </authorList>
    </citation>
    <scope>NUCLEOTIDE SEQUENCE [LARGE SCALE GENOMIC DNA]</scope>
    <source>
        <strain evidence="1 2">R142</strain>
    </source>
</reference>
<evidence type="ECO:0008006" key="3">
    <source>
        <dbReference type="Google" id="ProtNLM"/>
    </source>
</evidence>
<name>A0A545TND0_9GAMM</name>
<protein>
    <recommendedName>
        <fullName evidence="3">Peptidase C58 YopT-type domain-containing protein</fullName>
    </recommendedName>
</protein>
<dbReference type="Proteomes" id="UP000319732">
    <property type="component" value="Unassembled WGS sequence"/>
</dbReference>